<dbReference type="EMBL" id="CABFNS010000933">
    <property type="protein sequence ID" value="VUC36814.1"/>
    <property type="molecule type" value="Genomic_DNA"/>
</dbReference>
<name>A0ABY6V3I4_BIOOC</name>
<organism evidence="1 2">
    <name type="scientific">Bionectria ochroleuca</name>
    <name type="common">Gliocladium roseum</name>
    <dbReference type="NCBI Taxonomy" id="29856"/>
    <lineage>
        <taxon>Eukaryota</taxon>
        <taxon>Fungi</taxon>
        <taxon>Dikarya</taxon>
        <taxon>Ascomycota</taxon>
        <taxon>Pezizomycotina</taxon>
        <taxon>Sordariomycetes</taxon>
        <taxon>Hypocreomycetidae</taxon>
        <taxon>Hypocreales</taxon>
        <taxon>Bionectriaceae</taxon>
        <taxon>Clonostachys</taxon>
    </lineage>
</organism>
<gene>
    <name evidence="1" type="ORF">CLO192961_LOCUS451999</name>
</gene>
<dbReference type="Proteomes" id="UP000766486">
    <property type="component" value="Unassembled WGS sequence"/>
</dbReference>
<evidence type="ECO:0000313" key="1">
    <source>
        <dbReference type="EMBL" id="VUC36814.1"/>
    </source>
</evidence>
<protein>
    <submittedName>
        <fullName evidence="1">Uncharacterized protein</fullName>
    </submittedName>
</protein>
<reference evidence="1 2" key="1">
    <citation type="submission" date="2019-06" db="EMBL/GenBank/DDBJ databases">
        <authorList>
            <person name="Broberg M."/>
        </authorList>
    </citation>
    <scope>NUCLEOTIDE SEQUENCE [LARGE SCALE GENOMIC DNA]</scope>
</reference>
<proteinExistence type="predicted"/>
<keyword evidence="2" id="KW-1185">Reference proteome</keyword>
<accession>A0ABY6V3I4</accession>
<evidence type="ECO:0000313" key="2">
    <source>
        <dbReference type="Proteomes" id="UP000766486"/>
    </source>
</evidence>
<comment type="caution">
    <text evidence="1">The sequence shown here is derived from an EMBL/GenBank/DDBJ whole genome shotgun (WGS) entry which is preliminary data.</text>
</comment>
<sequence>MTGLSLPFIAQEATSNNADPTSRTSNGYKSIVVAYTSLFLYSCIIDTTSSFQSQCIPLGHRSSRSTPAAGVSPLAVLGEPGGVSVGQLFEDTPKAPKIQNSLPLFLFELQIAKRTPELGLPLA</sequence>